<comment type="caution">
    <text evidence="2">The sequence shown here is derived from an EMBL/GenBank/DDBJ whole genome shotgun (WGS) entry which is preliminary data.</text>
</comment>
<name>A0A437RGY8_9BURK</name>
<sequence length="534" mass="57295">MGRGSARPAEPAPTQRGAPVTASPVAPRTLLGLPVDGRPVVREQVQALVQVAGWQLRLPEVAALGHLRRPADRDALRLWLLDEAPAAAGLVLSLDMLLYGGLVPSRFIDDSPAALAARLETLVELKRRHPGTPLFAFAATMRISNNDVAEEEKPYWAAHGRQLWLWSHELDRHACTGDPEALRAAAEAEAAIPEAVRADYRATRARNHALTLQALELVDQGVIDRLVLPQDDTAAHGFNIAERRALQQRVAARGLSDRVLIYPGADEVLHTLCAHLVARLEQRPALRVAITASDPAGLAQMQARYEDRPVLQSVAAQVAAVGGRLVEDRREADLLLAVHTQGAVQGDWAMQIPLPLASRGPGEPWLEELAAWQRGGGALAVADLAYANGGDPLLLEALAATLPLPSLAAYAGWNTASNTLGSALAQAVLAQGALATPAHQRNLALRLAEDLLYQAVWRQVLRIGHEAVVRDGGHTPQSLRALVAALFTGPANAWLQQHGLGWRVCEVSLPWDRSFEIGLRMAPTVSPEGEPSSA</sequence>
<gene>
    <name evidence="2" type="ORF">EOE66_09155</name>
</gene>
<proteinExistence type="predicted"/>
<evidence type="ECO:0000313" key="2">
    <source>
        <dbReference type="EMBL" id="RVU46031.1"/>
    </source>
</evidence>
<feature type="region of interest" description="Disordered" evidence="1">
    <location>
        <begin position="1"/>
        <end position="23"/>
    </location>
</feature>
<dbReference type="Pfam" id="PF13552">
    <property type="entry name" value="DUF4127"/>
    <property type="match status" value="1"/>
</dbReference>
<protein>
    <submittedName>
        <fullName evidence="2">DUF4127 family protein</fullName>
    </submittedName>
</protein>
<dbReference type="OrthoDB" id="9789552at2"/>
<evidence type="ECO:0000256" key="1">
    <source>
        <dbReference type="SAM" id="MobiDB-lite"/>
    </source>
</evidence>
<dbReference type="EMBL" id="SACR01000003">
    <property type="protein sequence ID" value="RVU46031.1"/>
    <property type="molecule type" value="Genomic_DNA"/>
</dbReference>
<reference evidence="2 3" key="1">
    <citation type="submission" date="2019-01" db="EMBL/GenBank/DDBJ databases">
        <authorList>
            <person name="Chen W.-M."/>
        </authorList>
    </citation>
    <scope>NUCLEOTIDE SEQUENCE [LARGE SCALE GENOMIC DNA]</scope>
    <source>
        <strain evidence="2 3">KYPY4</strain>
    </source>
</reference>
<dbReference type="InterPro" id="IPR025394">
    <property type="entry name" value="DUF4127"/>
</dbReference>
<dbReference type="AlphaFoldDB" id="A0A437RGY8"/>
<organism evidence="2 3">
    <name type="scientific">Rubrivivax rivuli</name>
    <dbReference type="NCBI Taxonomy" id="1862385"/>
    <lineage>
        <taxon>Bacteria</taxon>
        <taxon>Pseudomonadati</taxon>
        <taxon>Pseudomonadota</taxon>
        <taxon>Betaproteobacteria</taxon>
        <taxon>Burkholderiales</taxon>
        <taxon>Sphaerotilaceae</taxon>
        <taxon>Rubrivivax</taxon>
    </lineage>
</organism>
<keyword evidence="3" id="KW-1185">Reference proteome</keyword>
<dbReference type="Proteomes" id="UP000285575">
    <property type="component" value="Unassembled WGS sequence"/>
</dbReference>
<evidence type="ECO:0000313" key="3">
    <source>
        <dbReference type="Proteomes" id="UP000285575"/>
    </source>
</evidence>
<accession>A0A437RGY8</accession>